<dbReference type="InterPro" id="IPR019845">
    <property type="entry name" value="Squalene/phytoene_synthase_CS"/>
</dbReference>
<evidence type="ECO:0000256" key="9">
    <source>
        <dbReference type="ARBA" id="ARBA00018909"/>
    </source>
</evidence>
<dbReference type="GO" id="GO:0045436">
    <property type="term" value="F:lycopene beta cyclase activity"/>
    <property type="evidence" value="ECO:0007669"/>
    <property type="project" value="UniProtKB-ARBA"/>
</dbReference>
<evidence type="ECO:0000256" key="5">
    <source>
        <dbReference type="ARBA" id="ARBA00008247"/>
    </source>
</evidence>
<keyword evidence="11 19" id="KW-0812">Transmembrane</keyword>
<feature type="transmembrane region" description="Helical" evidence="19">
    <location>
        <begin position="144"/>
        <end position="168"/>
    </location>
</feature>
<dbReference type="InterPro" id="IPR002060">
    <property type="entry name" value="Squ/phyt_synthse"/>
</dbReference>
<evidence type="ECO:0000256" key="4">
    <source>
        <dbReference type="ARBA" id="ARBA00005172"/>
    </source>
</evidence>
<evidence type="ECO:0000256" key="19">
    <source>
        <dbReference type="SAM" id="Phobius"/>
    </source>
</evidence>
<reference evidence="20 21" key="1">
    <citation type="submission" date="2017-06" db="EMBL/GenBank/DDBJ databases">
        <title>Ant-infecting Ophiocordyceps genomes reveal a high diversity of potential behavioral manipulation genes and a possible major role for enterotoxins.</title>
        <authorList>
            <person name="De Bekker C."/>
            <person name="Evans H.C."/>
            <person name="Brachmann A."/>
            <person name="Hughes D.P."/>
        </authorList>
    </citation>
    <scope>NUCLEOTIDE SEQUENCE [LARGE SCALE GENOMIC DNA]</scope>
    <source>
        <strain evidence="20 21">Map64</strain>
    </source>
</reference>
<dbReference type="EC" id="5.5.1.19" evidence="7"/>
<feature type="transmembrane region" description="Helical" evidence="19">
    <location>
        <begin position="6"/>
        <end position="29"/>
    </location>
</feature>
<keyword evidence="16" id="KW-0511">Multifunctional enzyme</keyword>
<dbReference type="Pfam" id="PF00494">
    <property type="entry name" value="SQS_PSY"/>
    <property type="match status" value="1"/>
</dbReference>
<evidence type="ECO:0000256" key="8">
    <source>
        <dbReference type="ARBA" id="ARBA00012396"/>
    </source>
</evidence>
<organism evidence="20 21">
    <name type="scientific">Ophiocordyceps australis</name>
    <dbReference type="NCBI Taxonomy" id="1399860"/>
    <lineage>
        <taxon>Eukaryota</taxon>
        <taxon>Fungi</taxon>
        <taxon>Dikarya</taxon>
        <taxon>Ascomycota</taxon>
        <taxon>Pezizomycotina</taxon>
        <taxon>Sordariomycetes</taxon>
        <taxon>Hypocreomycetidae</taxon>
        <taxon>Hypocreales</taxon>
        <taxon>Ophiocordycipitaceae</taxon>
        <taxon>Ophiocordyceps</taxon>
    </lineage>
</organism>
<comment type="catalytic activity">
    <reaction evidence="17">
        <text>gamma-carotene = all-trans-beta-carotene</text>
        <dbReference type="Rhea" id="RHEA:32239"/>
        <dbReference type="ChEBI" id="CHEBI:17579"/>
        <dbReference type="ChEBI" id="CHEBI:27740"/>
        <dbReference type="EC" id="5.5.1.19"/>
    </reaction>
</comment>
<proteinExistence type="inferred from homology"/>
<dbReference type="GO" id="GO:0016020">
    <property type="term" value="C:membrane"/>
    <property type="evidence" value="ECO:0007669"/>
    <property type="project" value="UniProtKB-SubCell"/>
</dbReference>
<evidence type="ECO:0000313" key="20">
    <source>
        <dbReference type="EMBL" id="PHH59967.1"/>
    </source>
</evidence>
<comment type="catalytic activity">
    <reaction evidence="1">
        <text>2 (2E,6E,10E)-geranylgeranyl diphosphate = 15-cis-phytoene + 2 diphosphate</text>
        <dbReference type="Rhea" id="RHEA:34475"/>
        <dbReference type="ChEBI" id="CHEBI:27787"/>
        <dbReference type="ChEBI" id="CHEBI:33019"/>
        <dbReference type="ChEBI" id="CHEBI:58756"/>
        <dbReference type="EC" id="2.5.1.32"/>
    </reaction>
</comment>
<keyword evidence="13 19" id="KW-1133">Transmembrane helix</keyword>
<feature type="transmembrane region" description="Helical" evidence="19">
    <location>
        <begin position="36"/>
        <end position="55"/>
    </location>
</feature>
<evidence type="ECO:0000256" key="15">
    <source>
        <dbReference type="ARBA" id="ARBA00023235"/>
    </source>
</evidence>
<dbReference type="UniPathway" id="UPA00799">
    <property type="reaction ID" value="UER00773"/>
</dbReference>
<dbReference type="PROSITE" id="PS01045">
    <property type="entry name" value="SQUALEN_PHYTOEN_SYN_2"/>
    <property type="match status" value="1"/>
</dbReference>
<feature type="transmembrane region" description="Helical" evidence="19">
    <location>
        <begin position="75"/>
        <end position="97"/>
    </location>
</feature>
<comment type="pathway">
    <text evidence="4">Carotenoid biosynthesis; phytoene biosynthesis; all-trans-phytoene from geranylgeranyl diphosphate: step 1/1.</text>
</comment>
<comment type="similarity">
    <text evidence="6">In the C-terminal section; belongs to the phytoene/squalene synthase family.</text>
</comment>
<evidence type="ECO:0000256" key="7">
    <source>
        <dbReference type="ARBA" id="ARBA00012242"/>
    </source>
</evidence>
<evidence type="ECO:0000256" key="11">
    <source>
        <dbReference type="ARBA" id="ARBA00022692"/>
    </source>
</evidence>
<evidence type="ECO:0000256" key="16">
    <source>
        <dbReference type="ARBA" id="ARBA00023268"/>
    </source>
</evidence>
<evidence type="ECO:0000256" key="14">
    <source>
        <dbReference type="ARBA" id="ARBA00023136"/>
    </source>
</evidence>
<dbReference type="SUPFAM" id="SSF48576">
    <property type="entry name" value="Terpenoid synthases"/>
    <property type="match status" value="1"/>
</dbReference>
<dbReference type="AlphaFoldDB" id="A0A2C5XU43"/>
<dbReference type="PANTHER" id="PTHR31480">
    <property type="entry name" value="BIFUNCTIONAL LYCOPENE CYCLASE/PHYTOENE SYNTHASE"/>
    <property type="match status" value="1"/>
</dbReference>
<protein>
    <recommendedName>
        <fullName evidence="9">Bifunctional lycopene cyclase/phytoene synthase</fullName>
        <ecNumber evidence="8">2.5.1.32</ecNumber>
        <ecNumber evidence="7">5.5.1.19</ecNumber>
    </recommendedName>
</protein>
<comment type="subcellular location">
    <subcellularLocation>
        <location evidence="2">Membrane</location>
        <topology evidence="2">Multi-pass membrane protein</topology>
    </subcellularLocation>
</comment>
<comment type="caution">
    <text evidence="20">The sequence shown here is derived from an EMBL/GenBank/DDBJ whole genome shotgun (WGS) entry which is preliminary data.</text>
</comment>
<comment type="pathway">
    <text evidence="3">Carotenoid biosynthesis; beta-carotene biosynthesis.</text>
</comment>
<gene>
    <name evidence="20" type="ORF">CDD81_2326</name>
</gene>
<dbReference type="UniPathway" id="UPA00802"/>
<evidence type="ECO:0000313" key="21">
    <source>
        <dbReference type="Proteomes" id="UP000226192"/>
    </source>
</evidence>
<dbReference type="GO" id="GO:0016872">
    <property type="term" value="F:intramolecular lyase activity"/>
    <property type="evidence" value="ECO:0007669"/>
    <property type="project" value="InterPro"/>
</dbReference>
<name>A0A2C5XU43_9HYPO</name>
<evidence type="ECO:0000256" key="6">
    <source>
        <dbReference type="ARBA" id="ARBA00008406"/>
    </source>
</evidence>
<dbReference type="GO" id="GO:0016117">
    <property type="term" value="P:carotenoid biosynthetic process"/>
    <property type="evidence" value="ECO:0007669"/>
    <property type="project" value="UniProtKB-KW"/>
</dbReference>
<keyword evidence="10" id="KW-0808">Transferase</keyword>
<dbReference type="GO" id="GO:0004311">
    <property type="term" value="F:geranylgeranyl diphosphate synthase activity"/>
    <property type="evidence" value="ECO:0007669"/>
    <property type="project" value="InterPro"/>
</dbReference>
<keyword evidence="12" id="KW-0125">Carotenoid biosynthesis</keyword>
<dbReference type="InterPro" id="IPR008949">
    <property type="entry name" value="Isoprenoid_synthase_dom_sf"/>
</dbReference>
<comment type="similarity">
    <text evidence="5">In the N-terminal section; belongs to the lycopene beta-cyclase family.</text>
</comment>
<evidence type="ECO:0000256" key="12">
    <source>
        <dbReference type="ARBA" id="ARBA00022746"/>
    </source>
</evidence>
<evidence type="ECO:0000256" key="18">
    <source>
        <dbReference type="ARBA" id="ARBA00029335"/>
    </source>
</evidence>
<evidence type="ECO:0000256" key="1">
    <source>
        <dbReference type="ARBA" id="ARBA00001805"/>
    </source>
</evidence>
<dbReference type="EC" id="2.5.1.32" evidence="8"/>
<feature type="transmembrane region" description="Helical" evidence="19">
    <location>
        <begin position="117"/>
        <end position="138"/>
    </location>
</feature>
<comment type="catalytic activity">
    <reaction evidence="18">
        <text>all-trans-lycopene = gamma-carotene</text>
        <dbReference type="Rhea" id="RHEA:32219"/>
        <dbReference type="ChEBI" id="CHEBI:15948"/>
        <dbReference type="ChEBI" id="CHEBI:27740"/>
        <dbReference type="EC" id="5.5.1.19"/>
    </reaction>
</comment>
<dbReference type="InterPro" id="IPR017825">
    <property type="entry name" value="Lycopene_cyclase_dom"/>
</dbReference>
<dbReference type="OrthoDB" id="4915790at2759"/>
<keyword evidence="15" id="KW-0413">Isomerase</keyword>
<accession>A0A2C5XU43</accession>
<keyword evidence="14 19" id="KW-0472">Membrane</keyword>
<keyword evidence="21" id="KW-1185">Reference proteome</keyword>
<sequence>MSLDYWFIHFVWTIPPAVILTLFSWPFITRLELYKILTLITIAVVATIPWDSYLIRTKVWTYPPQGVVGTTLFSIPIEEVFFFFIQTYTTAIFYTLLTKRLVMATYLGPHHGSQERLQSFITSLVSAGFVAGALGVWIGGKTTYLGLILVWVCPVFMFQWILSGGFLLRLPRKEVVASILLPWLYLCVVDNRALESGVWAIEDNTKLNIQVFGALEIEEAVFFLVTNVMIVLGIVTMDYVMAIAEYQIAKSPDIRERNPSLLGHIMLALGDWPQDEGFNFLKGLRHAVKVVSGKSQSMYMGSAMFEGGLRIDLLLLYYFCRVSDDLVDEAPNHESAQLAIEHCSRALRKHFGGQGSGEKEEGIGMPSTLQASVALLPTSRLSMEPFLSLLAGFKTDLGFSVAKSSFPIQTDQDLNTYAYNVAGSVAASILQLVFKHYQPPSSKRDGEKQARIINAGENMGQALQYVNIARDIAHDAAIGRVYLPTCWLAEEGLKPTDVLASPNSAGVKRLRARMLDLADAVYVENVAVIDELPAEVRGPIRTVVESYMMIGTMVRQDAGDSCNGKLKLSLWRRLGVAWMAMCDMGRLGAS</sequence>
<dbReference type="STRING" id="1399860.A0A2C5XU43"/>
<feature type="transmembrane region" description="Helical" evidence="19">
    <location>
        <begin position="220"/>
        <end position="241"/>
    </location>
</feature>
<dbReference type="SFLD" id="SFLDS00005">
    <property type="entry name" value="Isoprenoid_Synthase_Type_I"/>
    <property type="match status" value="1"/>
</dbReference>
<evidence type="ECO:0000256" key="10">
    <source>
        <dbReference type="ARBA" id="ARBA00022679"/>
    </source>
</evidence>
<dbReference type="NCBIfam" id="TIGR03462">
    <property type="entry name" value="CarR_dom_SF"/>
    <property type="match status" value="2"/>
</dbReference>
<evidence type="ECO:0000256" key="13">
    <source>
        <dbReference type="ARBA" id="ARBA00022989"/>
    </source>
</evidence>
<dbReference type="SFLD" id="SFLDG01018">
    <property type="entry name" value="Squalene/Phytoene_Synthase_Lik"/>
    <property type="match status" value="1"/>
</dbReference>
<dbReference type="InterPro" id="IPR044843">
    <property type="entry name" value="Trans_IPPS_bact-type"/>
</dbReference>
<evidence type="ECO:0000256" key="3">
    <source>
        <dbReference type="ARBA" id="ARBA00005089"/>
    </source>
</evidence>
<evidence type="ECO:0000256" key="17">
    <source>
        <dbReference type="ARBA" id="ARBA00029313"/>
    </source>
</evidence>
<dbReference type="Gene3D" id="1.10.600.10">
    <property type="entry name" value="Farnesyl Diphosphate Synthase"/>
    <property type="match status" value="1"/>
</dbReference>
<evidence type="ECO:0000256" key="2">
    <source>
        <dbReference type="ARBA" id="ARBA00004141"/>
    </source>
</evidence>
<dbReference type="SFLD" id="SFLDG01212">
    <property type="entry name" value="Phytoene_synthase_like"/>
    <property type="match status" value="1"/>
</dbReference>
<dbReference type="Proteomes" id="UP000226192">
    <property type="component" value="Unassembled WGS sequence"/>
</dbReference>
<dbReference type="EMBL" id="NJET01000170">
    <property type="protein sequence ID" value="PHH59967.1"/>
    <property type="molecule type" value="Genomic_DNA"/>
</dbReference>